<sequence>MTVSSVTSSRCERRSLDAALKAINETFGPVGLREYVNDGEGN</sequence>
<proteinExistence type="predicted"/>
<gene>
    <name evidence="1" type="ORF">BN2475_270013</name>
</gene>
<dbReference type="Proteomes" id="UP000187012">
    <property type="component" value="Unassembled WGS sequence"/>
</dbReference>
<accession>A0A1N7RZT8</accession>
<dbReference type="AlphaFoldDB" id="A0A1N7RZT8"/>
<organism evidence="1 2">
    <name type="scientific">Paraburkholderia ribeironis</name>
    <dbReference type="NCBI Taxonomy" id="1247936"/>
    <lineage>
        <taxon>Bacteria</taxon>
        <taxon>Pseudomonadati</taxon>
        <taxon>Pseudomonadota</taxon>
        <taxon>Betaproteobacteria</taxon>
        <taxon>Burkholderiales</taxon>
        <taxon>Burkholderiaceae</taxon>
        <taxon>Paraburkholderia</taxon>
    </lineage>
</organism>
<reference evidence="1 2" key="1">
    <citation type="submission" date="2016-12" db="EMBL/GenBank/DDBJ databases">
        <authorList>
            <person name="Song W.-J."/>
            <person name="Kurnit D.M."/>
        </authorList>
    </citation>
    <scope>NUCLEOTIDE SEQUENCE [LARGE SCALE GENOMIC DNA]</scope>
    <source>
        <strain evidence="1 2">STM7296</strain>
    </source>
</reference>
<dbReference type="STRING" id="1247936.BN2475_270013"/>
<keyword evidence="2" id="KW-1185">Reference proteome</keyword>
<name>A0A1N7RZT8_9BURK</name>
<protein>
    <submittedName>
        <fullName evidence="1">Uncharacterized protein</fullName>
    </submittedName>
</protein>
<dbReference type="EMBL" id="CYGX02000027">
    <property type="protein sequence ID" value="SIT40625.1"/>
    <property type="molecule type" value="Genomic_DNA"/>
</dbReference>
<evidence type="ECO:0000313" key="2">
    <source>
        <dbReference type="Proteomes" id="UP000187012"/>
    </source>
</evidence>
<evidence type="ECO:0000313" key="1">
    <source>
        <dbReference type="EMBL" id="SIT40625.1"/>
    </source>
</evidence>
<dbReference type="RefSeq" id="WP_281254212.1">
    <property type="nucleotide sequence ID" value="NZ_CYGX02000027.1"/>
</dbReference>